<dbReference type="InterPro" id="IPR056292">
    <property type="entry name" value="DRC7_C"/>
</dbReference>
<accession>A0A2V2W768</accession>
<comment type="caution">
    <text evidence="2">The sequence shown here is derived from an EMBL/GenBank/DDBJ whole genome shotgun (WGS) entry which is preliminary data.</text>
</comment>
<dbReference type="VEuPathDB" id="TriTrypDB:TcBrA4_0042920"/>
<dbReference type="VEuPathDB" id="TriTrypDB:Tc_MARK_876"/>
<dbReference type="VEuPathDB" id="TriTrypDB:TcCLB.508397.50"/>
<dbReference type="GO" id="GO:0031514">
    <property type="term" value="C:motile cilium"/>
    <property type="evidence" value="ECO:0007669"/>
    <property type="project" value="TreeGrafter"/>
</dbReference>
<dbReference type="Pfam" id="PF24671">
    <property type="entry name" value="DRC7_C"/>
    <property type="match status" value="1"/>
</dbReference>
<organism evidence="2 3">
    <name type="scientific">Trypanosoma cruzi</name>
    <dbReference type="NCBI Taxonomy" id="5693"/>
    <lineage>
        <taxon>Eukaryota</taxon>
        <taxon>Discoba</taxon>
        <taxon>Euglenozoa</taxon>
        <taxon>Kinetoplastea</taxon>
        <taxon>Metakinetoplastina</taxon>
        <taxon>Trypanosomatida</taxon>
        <taxon>Trypanosomatidae</taxon>
        <taxon>Trypanosoma</taxon>
        <taxon>Schizotrypanum</taxon>
    </lineage>
</organism>
<sequence>MASSARCAMHVGRRCEVFFLSLTRCATGRMRRRRIGRAKLAEEASREASRKDYLAPYIAKLALPSSFDGDYLNVSLSIDQARKVRDEALQELKERLIQRGHIMQSQMDAEKRDFNERQAAYQSKLDAAGLDAGRDEEEFAQYCKEATWRMKTLDERLSKHIDQSSERYAQLAQRLSEDPRLKALYKV</sequence>
<dbReference type="VEuPathDB" id="TriTrypDB:TcCL_ESM09406"/>
<feature type="domain" description="Dynein regulatory complex subunit 7 C-terminal" evidence="1">
    <location>
        <begin position="76"/>
        <end position="185"/>
    </location>
</feature>
<dbReference type="VEuPathDB" id="TriTrypDB:TcG_08115"/>
<dbReference type="VEuPathDB" id="TriTrypDB:TCSYLVIO_002104"/>
<dbReference type="VEuPathDB" id="TriTrypDB:TCDM_08668"/>
<dbReference type="InterPro" id="IPR033551">
    <property type="entry name" value="DRC7/lobo"/>
</dbReference>
<dbReference type="PANTHER" id="PTHR35249:SF2">
    <property type="entry name" value="DYNEIN REGULATORY COMPLEX SUBUNIT 7"/>
    <property type="match status" value="1"/>
</dbReference>
<dbReference type="GO" id="GO:0048870">
    <property type="term" value="P:cell motility"/>
    <property type="evidence" value="ECO:0007669"/>
    <property type="project" value="TreeGrafter"/>
</dbReference>
<evidence type="ECO:0000313" key="2">
    <source>
        <dbReference type="EMBL" id="PWV04512.1"/>
    </source>
</evidence>
<dbReference type="VEuPathDB" id="TriTrypDB:C4B63_33g144"/>
<dbReference type="Proteomes" id="UP000246078">
    <property type="component" value="Unassembled WGS sequence"/>
</dbReference>
<dbReference type="AlphaFoldDB" id="A0A2V2W768"/>
<dbReference type="EMBL" id="PRFC01000149">
    <property type="protein sequence ID" value="PWV04512.1"/>
    <property type="molecule type" value="Genomic_DNA"/>
</dbReference>
<protein>
    <recommendedName>
        <fullName evidence="1">Dynein regulatory complex subunit 7 C-terminal domain-containing protein</fullName>
    </recommendedName>
</protein>
<gene>
    <name evidence="2" type="ORF">C3747_149g105</name>
</gene>
<dbReference type="VEuPathDB" id="TriTrypDB:TcCLB.509885.50"/>
<dbReference type="PANTHER" id="PTHR35249">
    <property type="entry name" value="DYNEIN REGULATORY COMPLEX SUBUNIT 7"/>
    <property type="match status" value="1"/>
</dbReference>
<evidence type="ECO:0000259" key="1">
    <source>
        <dbReference type="Pfam" id="PF24671"/>
    </source>
</evidence>
<dbReference type="VEuPathDB" id="TriTrypDB:C3747_149g105"/>
<evidence type="ECO:0000313" key="3">
    <source>
        <dbReference type="Proteomes" id="UP000246078"/>
    </source>
</evidence>
<reference evidence="2 3" key="1">
    <citation type="journal article" date="2018" name="Microb. Genom.">
        <title>Expanding an expanded genome: long-read sequencing of Trypanosoma cruzi.</title>
        <authorList>
            <person name="Berna L."/>
            <person name="Rodriguez M."/>
            <person name="Chiribao M.L."/>
            <person name="Parodi-Talice A."/>
            <person name="Pita S."/>
            <person name="Rijo G."/>
            <person name="Alvarez-Valin F."/>
            <person name="Robello C."/>
        </authorList>
    </citation>
    <scope>NUCLEOTIDE SEQUENCE [LARGE SCALE GENOMIC DNA]</scope>
    <source>
        <strain evidence="2 3">TCC</strain>
    </source>
</reference>
<proteinExistence type="predicted"/>
<dbReference type="VEuPathDB" id="TriTrypDB:ECC02_007264"/>
<name>A0A2V2W768_TRYCR</name>